<accession>A0ABR9M5R8</accession>
<evidence type="ECO:0000313" key="2">
    <source>
        <dbReference type="EMBL" id="MBE1587893.1"/>
    </source>
</evidence>
<keyword evidence="3" id="KW-1185">Reference proteome</keyword>
<name>A0ABR9M5R8_9ACTN</name>
<keyword evidence="1" id="KW-0812">Transmembrane</keyword>
<keyword evidence="1" id="KW-1133">Transmembrane helix</keyword>
<protein>
    <submittedName>
        <fullName evidence="2">Uncharacterized protein</fullName>
    </submittedName>
</protein>
<dbReference type="EMBL" id="JADBEK010000001">
    <property type="protein sequence ID" value="MBE1587893.1"/>
    <property type="molecule type" value="Genomic_DNA"/>
</dbReference>
<dbReference type="RefSeq" id="WP_192788208.1">
    <property type="nucleotide sequence ID" value="NZ_JADBEK010000001.1"/>
</dbReference>
<gene>
    <name evidence="2" type="ORF">H4W80_006151</name>
</gene>
<comment type="caution">
    <text evidence="2">The sequence shown here is derived from an EMBL/GenBank/DDBJ whole genome shotgun (WGS) entry which is preliminary data.</text>
</comment>
<evidence type="ECO:0000313" key="3">
    <source>
        <dbReference type="Proteomes" id="UP000633509"/>
    </source>
</evidence>
<feature type="transmembrane region" description="Helical" evidence="1">
    <location>
        <begin position="67"/>
        <end position="88"/>
    </location>
</feature>
<reference evidence="2 3" key="1">
    <citation type="submission" date="2020-10" db="EMBL/GenBank/DDBJ databases">
        <title>Sequencing the genomes of 1000 actinobacteria strains.</title>
        <authorList>
            <person name="Klenk H.-P."/>
        </authorList>
    </citation>
    <scope>NUCLEOTIDE SEQUENCE [LARGE SCALE GENOMIC DNA]</scope>
    <source>
        <strain evidence="2 3">DSM 43173</strain>
    </source>
</reference>
<dbReference type="Proteomes" id="UP000633509">
    <property type="component" value="Unassembled WGS sequence"/>
</dbReference>
<keyword evidence="1" id="KW-0472">Membrane</keyword>
<sequence>MNELQHLARVRDEDLAGRASGAGARALLAAITSEEPATAPAAPAAGPATGPATQPVRLRVSRWRARLAVGAVAVTGLAAAAVIAPAVLGARGPASSYANSAIDIELRGDTYVATIKDPFADHARYTEGFKAVGLNVNLEVVPVSPTQVGQITGMRMSGPLADNGQSIANGTTPEGCALGSEGCAMTVEVARGWTGWASVQLGRAARPGEKYRNWRSAMKKGEMLAGYRADGKTVGEVMAEVRRRGLKAVFQVITPVPGNDGYGVEPKRQSAEVGDDWMVWEVQSEEAGVVRLMVTKERLPRNPVYGDTKIVDE</sequence>
<proteinExistence type="predicted"/>
<organism evidence="2 3">
    <name type="scientific">Nonomuraea angiospora</name>
    <dbReference type="NCBI Taxonomy" id="46172"/>
    <lineage>
        <taxon>Bacteria</taxon>
        <taxon>Bacillati</taxon>
        <taxon>Actinomycetota</taxon>
        <taxon>Actinomycetes</taxon>
        <taxon>Streptosporangiales</taxon>
        <taxon>Streptosporangiaceae</taxon>
        <taxon>Nonomuraea</taxon>
    </lineage>
</organism>
<evidence type="ECO:0000256" key="1">
    <source>
        <dbReference type="SAM" id="Phobius"/>
    </source>
</evidence>